<dbReference type="SUPFAM" id="SSF53328">
    <property type="entry name" value="Formyltransferase"/>
    <property type="match status" value="1"/>
</dbReference>
<dbReference type="PANTHER" id="PTHR43369:SF2">
    <property type="entry name" value="PHOSPHORIBOSYLGLYCINAMIDE FORMYLTRANSFERASE"/>
    <property type="match status" value="1"/>
</dbReference>
<reference evidence="10 11" key="1">
    <citation type="submission" date="2018-12" db="EMBL/GenBank/DDBJ databases">
        <title>Dyella dinghuensis sp. nov. DHOA06 and Dyella choica sp. nov. 4M-K27, isolated from forest soil.</title>
        <authorList>
            <person name="Qiu L.-H."/>
            <person name="Gao Z.-H."/>
        </authorList>
    </citation>
    <scope>NUCLEOTIDE SEQUENCE [LARGE SCALE GENOMIC DNA]</scope>
    <source>
        <strain evidence="10 11">4M-K27</strain>
    </source>
</reference>
<keyword evidence="4" id="KW-0658">Purine biosynthesis</keyword>
<sequence length="227" mass="24891">MLKLEPALTRAPVSPPLGIIGSSGGSALAAAAECLASAGKKQSWCVITDRDCGLSRWAKTNAIALKEINYSDARTFSEDAYSFFRHQDLQDVLLFYTRRIDKPLIDHMNVCNIHPSLLPSFPGLGAVRKALRARVDHIGATLHRVDAGLDTGEILLQAATTVDPDCSIEYGERISFVQKTWLTLRWHEMVIAGVDSPMQAPLSNAVREAFAHFMKNFGCDHITEIGV</sequence>
<dbReference type="OrthoDB" id="9806170at2"/>
<comment type="similarity">
    <text evidence="5">Belongs to the GART family.</text>
</comment>
<keyword evidence="3" id="KW-0808">Transferase</keyword>
<feature type="domain" description="Formyl transferase N-terminal" evidence="9">
    <location>
        <begin position="22"/>
        <end position="181"/>
    </location>
</feature>
<evidence type="ECO:0000256" key="2">
    <source>
        <dbReference type="ARBA" id="ARBA00012254"/>
    </source>
</evidence>
<evidence type="ECO:0000313" key="10">
    <source>
        <dbReference type="EMBL" id="RUL76751.1"/>
    </source>
</evidence>
<dbReference type="GO" id="GO:0006189">
    <property type="term" value="P:'de novo' IMP biosynthetic process"/>
    <property type="evidence" value="ECO:0007669"/>
    <property type="project" value="TreeGrafter"/>
</dbReference>
<comment type="catalytic activity">
    <reaction evidence="8">
        <text>N(1)-(5-phospho-beta-D-ribosyl)glycinamide + (6R)-10-formyltetrahydrofolate = N(2)-formyl-N(1)-(5-phospho-beta-D-ribosyl)glycinamide + (6S)-5,6,7,8-tetrahydrofolate + H(+)</text>
        <dbReference type="Rhea" id="RHEA:15053"/>
        <dbReference type="ChEBI" id="CHEBI:15378"/>
        <dbReference type="ChEBI" id="CHEBI:57453"/>
        <dbReference type="ChEBI" id="CHEBI:143788"/>
        <dbReference type="ChEBI" id="CHEBI:147286"/>
        <dbReference type="ChEBI" id="CHEBI:195366"/>
        <dbReference type="EC" id="2.1.2.2"/>
    </reaction>
</comment>
<dbReference type="PANTHER" id="PTHR43369">
    <property type="entry name" value="PHOSPHORIBOSYLGLYCINAMIDE FORMYLTRANSFERASE"/>
    <property type="match status" value="1"/>
</dbReference>
<dbReference type="Pfam" id="PF00551">
    <property type="entry name" value="Formyl_trans_N"/>
    <property type="match status" value="1"/>
</dbReference>
<dbReference type="InterPro" id="IPR001555">
    <property type="entry name" value="GART_AS"/>
</dbReference>
<evidence type="ECO:0000256" key="7">
    <source>
        <dbReference type="ARBA" id="ARBA00041682"/>
    </source>
</evidence>
<name>A0A432M7B9_9GAMM</name>
<evidence type="ECO:0000256" key="1">
    <source>
        <dbReference type="ARBA" id="ARBA00005054"/>
    </source>
</evidence>
<dbReference type="PROSITE" id="PS00373">
    <property type="entry name" value="GART"/>
    <property type="match status" value="1"/>
</dbReference>
<dbReference type="EC" id="2.1.2.2" evidence="2"/>
<dbReference type="Gene3D" id="3.40.50.170">
    <property type="entry name" value="Formyl transferase, N-terminal domain"/>
    <property type="match status" value="1"/>
</dbReference>
<comment type="pathway">
    <text evidence="1">Purine metabolism; IMP biosynthesis via de novo pathway; N(2)-formyl-N(1)-(5-phospho-D-ribosyl)glycinamide from N(1)-(5-phospho-D-ribosyl)glycinamide (10-formyl THF route): step 1/1.</text>
</comment>
<dbReference type="RefSeq" id="WP_126684312.1">
    <property type="nucleotide sequence ID" value="NZ_RYYV01000005.1"/>
</dbReference>
<comment type="caution">
    <text evidence="10">The sequence shown here is derived from an EMBL/GenBank/DDBJ whole genome shotgun (WGS) entry which is preliminary data.</text>
</comment>
<protein>
    <recommendedName>
        <fullName evidence="2">phosphoribosylglycinamide formyltransferase 1</fullName>
        <ecNumber evidence="2">2.1.2.2</ecNumber>
    </recommendedName>
    <alternativeName>
        <fullName evidence="7">5'-phosphoribosylglycinamide transformylase</fullName>
    </alternativeName>
    <alternativeName>
        <fullName evidence="6">GAR transformylase</fullName>
    </alternativeName>
</protein>
<dbReference type="AlphaFoldDB" id="A0A432M7B9"/>
<dbReference type="InterPro" id="IPR036477">
    <property type="entry name" value="Formyl_transf_N_sf"/>
</dbReference>
<evidence type="ECO:0000313" key="11">
    <source>
        <dbReference type="Proteomes" id="UP000274358"/>
    </source>
</evidence>
<accession>A0A432M7B9</accession>
<dbReference type="InterPro" id="IPR002376">
    <property type="entry name" value="Formyl_transf_N"/>
</dbReference>
<dbReference type="Proteomes" id="UP000274358">
    <property type="component" value="Unassembled WGS sequence"/>
</dbReference>
<organism evidence="10 11">
    <name type="scientific">Dyella choica</name>
    <dbReference type="NCBI Taxonomy" id="1927959"/>
    <lineage>
        <taxon>Bacteria</taxon>
        <taxon>Pseudomonadati</taxon>
        <taxon>Pseudomonadota</taxon>
        <taxon>Gammaproteobacteria</taxon>
        <taxon>Lysobacterales</taxon>
        <taxon>Rhodanobacteraceae</taxon>
        <taxon>Dyella</taxon>
    </lineage>
</organism>
<dbReference type="GO" id="GO:0004644">
    <property type="term" value="F:phosphoribosylglycinamide formyltransferase activity"/>
    <property type="evidence" value="ECO:0007669"/>
    <property type="project" value="UniProtKB-EC"/>
</dbReference>
<evidence type="ECO:0000256" key="3">
    <source>
        <dbReference type="ARBA" id="ARBA00022679"/>
    </source>
</evidence>
<evidence type="ECO:0000256" key="4">
    <source>
        <dbReference type="ARBA" id="ARBA00022755"/>
    </source>
</evidence>
<evidence type="ECO:0000256" key="8">
    <source>
        <dbReference type="ARBA" id="ARBA00047664"/>
    </source>
</evidence>
<evidence type="ECO:0000259" key="9">
    <source>
        <dbReference type="Pfam" id="PF00551"/>
    </source>
</evidence>
<evidence type="ECO:0000256" key="5">
    <source>
        <dbReference type="ARBA" id="ARBA00038440"/>
    </source>
</evidence>
<dbReference type="EMBL" id="RYYV01000005">
    <property type="protein sequence ID" value="RUL76751.1"/>
    <property type="molecule type" value="Genomic_DNA"/>
</dbReference>
<dbReference type="GO" id="GO:0005829">
    <property type="term" value="C:cytosol"/>
    <property type="evidence" value="ECO:0007669"/>
    <property type="project" value="TreeGrafter"/>
</dbReference>
<evidence type="ECO:0000256" key="6">
    <source>
        <dbReference type="ARBA" id="ARBA00041324"/>
    </source>
</evidence>
<keyword evidence="11" id="KW-1185">Reference proteome</keyword>
<proteinExistence type="inferred from homology"/>
<gene>
    <name evidence="10" type="ORF">EKH80_08550</name>
</gene>